<reference evidence="1" key="1">
    <citation type="submission" date="2023-04" db="EMBL/GenBank/DDBJ databases">
        <title>Draft Genome sequencing of Naganishia species isolated from polar environments using Oxford Nanopore Technology.</title>
        <authorList>
            <person name="Leo P."/>
            <person name="Venkateswaran K."/>
        </authorList>
    </citation>
    <scope>NUCLEOTIDE SEQUENCE</scope>
    <source>
        <strain evidence="1">MNA-CCFEE 5261</strain>
    </source>
</reference>
<protein>
    <submittedName>
        <fullName evidence="1">Uncharacterized protein</fullName>
    </submittedName>
</protein>
<keyword evidence="2" id="KW-1185">Reference proteome</keyword>
<name>A0ACC2WFS5_9TREE</name>
<evidence type="ECO:0000313" key="2">
    <source>
        <dbReference type="Proteomes" id="UP001241377"/>
    </source>
</evidence>
<dbReference type="EMBL" id="JASBWR010000018">
    <property type="protein sequence ID" value="KAJ9109382.1"/>
    <property type="molecule type" value="Genomic_DNA"/>
</dbReference>
<evidence type="ECO:0000313" key="1">
    <source>
        <dbReference type="EMBL" id="KAJ9109382.1"/>
    </source>
</evidence>
<sequence>MGDLAREYSVWNMIVHGRARVPMADHDAPPTISDKENHSYYDEKINSKEGDAMLGHPDLENQERGGSLNGSTKRRDRILSVFFGLIIGTMVYLVQYPSTLSMFFTSPSPYGCVHLPKTVSVASLVDETWKGFSDEVSGVASNESIEVIEVGYPFVPPKWYGSPVYESLLLNHTFGNSWGNPAETKFVPPSNVSFDKVVLTLRTTSSGVQYDRLANLFVNGVEIWRTSTAEPGGRSIVSLATKDVSVYTELFRNPASILFDLPNILTGRLTGLFHVQLSIQLYDSHGEADELDPEIQLKASIFSTHKPASRVHAILPSRPHKPLVVYLPSDKIRVQLPTVPQNTTRLRLLILTSGNAAEEFWYANVLDKYAHRFDEQGNTLQGHGPTRFVNVNFNGEKIATQTPDPIVFTGGISPALWSRVVATRAFDLPTIDLDVTGLLPLLWEHQAVTDRILEIEISNGIDELNRPFLPEHSQIGENWITSANLLSWENSEVVESSGDIVNIDDKARATVVSLAPPFSGTIQQVITSILNTEVTSNLTFVLENDQEIKTTVTALTKGEIANVQHYLHFGSVQLVVHVGHSSKNVTIATENDELYKLDTSYSYPLVLNSAEKNHSVVPGDVNIEYDVKLELVRVVDVTSPRMHLEVSSAQNGLSKYFLSNQGNHGTGSLTTKYKMKIDGDRKYKRKVDVVNGTVVADEEKYEKPLLDIPKDQKKKKHNRKEPHKEHKQHKSRKEFKKGKHQGHKSHKKVHDLRAFLNRVAGHSVEHQLSLFSDSARERVFSIFDKIKVN</sequence>
<proteinExistence type="predicted"/>
<dbReference type="Proteomes" id="UP001241377">
    <property type="component" value="Unassembled WGS sequence"/>
</dbReference>
<comment type="caution">
    <text evidence="1">The sequence shown here is derived from an EMBL/GenBank/DDBJ whole genome shotgun (WGS) entry which is preliminary data.</text>
</comment>
<accession>A0ACC2WFS5</accession>
<organism evidence="1 2">
    <name type="scientific">Naganishia cerealis</name>
    <dbReference type="NCBI Taxonomy" id="610337"/>
    <lineage>
        <taxon>Eukaryota</taxon>
        <taxon>Fungi</taxon>
        <taxon>Dikarya</taxon>
        <taxon>Basidiomycota</taxon>
        <taxon>Agaricomycotina</taxon>
        <taxon>Tremellomycetes</taxon>
        <taxon>Filobasidiales</taxon>
        <taxon>Filobasidiaceae</taxon>
        <taxon>Naganishia</taxon>
    </lineage>
</organism>
<gene>
    <name evidence="1" type="ORF">QFC19_002131</name>
</gene>